<evidence type="ECO:0000313" key="1">
    <source>
        <dbReference type="EMBL" id="CAG9331369.1"/>
    </source>
</evidence>
<keyword evidence="2" id="KW-1185">Reference proteome</keyword>
<sequence length="130" mass="15302">MYTLELLLIEMLGTNEDIIKFKAKYSLAAPAYVKSLLGKCLDLYGVRKKTIGILKRVHLREKMIKHISKAQKEERKEIAIKICKANKILKEKIQKWVDDLYVPFESFIYGGKDYLRKIEEDMVYLQTMLE</sequence>
<comment type="caution">
    <text evidence="1">The sequence shown here is derived from an EMBL/GenBank/DDBJ whole genome shotgun (WGS) entry which is preliminary data.</text>
</comment>
<dbReference type="Proteomes" id="UP001162131">
    <property type="component" value="Unassembled WGS sequence"/>
</dbReference>
<organism evidence="1 2">
    <name type="scientific">Blepharisma stoltei</name>
    <dbReference type="NCBI Taxonomy" id="1481888"/>
    <lineage>
        <taxon>Eukaryota</taxon>
        <taxon>Sar</taxon>
        <taxon>Alveolata</taxon>
        <taxon>Ciliophora</taxon>
        <taxon>Postciliodesmatophora</taxon>
        <taxon>Heterotrichea</taxon>
        <taxon>Heterotrichida</taxon>
        <taxon>Blepharismidae</taxon>
        <taxon>Blepharisma</taxon>
    </lineage>
</organism>
<name>A0AAU9JVT8_9CILI</name>
<gene>
    <name evidence="1" type="ORF">BSTOLATCC_MIC53441</name>
</gene>
<accession>A0AAU9JVT8</accession>
<protein>
    <submittedName>
        <fullName evidence="1">Uncharacterized protein</fullName>
    </submittedName>
</protein>
<dbReference type="AlphaFoldDB" id="A0AAU9JVT8"/>
<evidence type="ECO:0000313" key="2">
    <source>
        <dbReference type="Proteomes" id="UP001162131"/>
    </source>
</evidence>
<proteinExistence type="predicted"/>
<dbReference type="EMBL" id="CAJZBQ010000053">
    <property type="protein sequence ID" value="CAG9331369.1"/>
    <property type="molecule type" value="Genomic_DNA"/>
</dbReference>
<reference evidence="1" key="1">
    <citation type="submission" date="2021-09" db="EMBL/GenBank/DDBJ databases">
        <authorList>
            <consortium name="AG Swart"/>
            <person name="Singh M."/>
            <person name="Singh A."/>
            <person name="Seah K."/>
            <person name="Emmerich C."/>
        </authorList>
    </citation>
    <scope>NUCLEOTIDE SEQUENCE</scope>
    <source>
        <strain evidence="1">ATCC30299</strain>
    </source>
</reference>